<dbReference type="AlphaFoldDB" id="A0AAQ3MRP7"/>
<evidence type="ECO:0000313" key="2">
    <source>
        <dbReference type="EMBL" id="WVY96429.1"/>
    </source>
</evidence>
<reference evidence="2 3" key="1">
    <citation type="journal article" date="2023" name="Life. Sci Alliance">
        <title>Evolutionary insights into 3D genome organization and epigenetic landscape of Vigna mungo.</title>
        <authorList>
            <person name="Junaid A."/>
            <person name="Singh B."/>
            <person name="Bhatia S."/>
        </authorList>
    </citation>
    <scope>NUCLEOTIDE SEQUENCE [LARGE SCALE GENOMIC DNA]</scope>
    <source>
        <strain evidence="2">Urdbean</strain>
    </source>
</reference>
<organism evidence="2 3">
    <name type="scientific">Vigna mungo</name>
    <name type="common">Black gram</name>
    <name type="synonym">Phaseolus mungo</name>
    <dbReference type="NCBI Taxonomy" id="3915"/>
    <lineage>
        <taxon>Eukaryota</taxon>
        <taxon>Viridiplantae</taxon>
        <taxon>Streptophyta</taxon>
        <taxon>Embryophyta</taxon>
        <taxon>Tracheophyta</taxon>
        <taxon>Spermatophyta</taxon>
        <taxon>Magnoliopsida</taxon>
        <taxon>eudicotyledons</taxon>
        <taxon>Gunneridae</taxon>
        <taxon>Pentapetalae</taxon>
        <taxon>rosids</taxon>
        <taxon>fabids</taxon>
        <taxon>Fabales</taxon>
        <taxon>Fabaceae</taxon>
        <taxon>Papilionoideae</taxon>
        <taxon>50 kb inversion clade</taxon>
        <taxon>NPAAA clade</taxon>
        <taxon>indigoferoid/millettioid clade</taxon>
        <taxon>Phaseoleae</taxon>
        <taxon>Vigna</taxon>
    </lineage>
</organism>
<evidence type="ECO:0000259" key="1">
    <source>
        <dbReference type="Pfam" id="PF24626"/>
    </source>
</evidence>
<dbReference type="Pfam" id="PF24626">
    <property type="entry name" value="SH3_Tf2-1"/>
    <property type="match status" value="1"/>
</dbReference>
<proteinExistence type="predicted"/>
<dbReference type="PANTHER" id="PTHR46148:SF52">
    <property type="entry name" value="OS04G0603800 PROTEIN"/>
    <property type="match status" value="1"/>
</dbReference>
<evidence type="ECO:0000313" key="3">
    <source>
        <dbReference type="Proteomes" id="UP001374535"/>
    </source>
</evidence>
<sequence length="184" mass="21045">MSPFQITYGNEPPSIPNYLAGTSSVEAIDSLLTTRKEMVVAFRKKLEKVQDQMKTVADNKCRFVEYQVDHWVYVRLQPYRQNSVRGVAYQKLGKRFYNPFRILERIGPITYRLERPSTSKIHLIFHCSVLKAHHGPLPTQQGDFPATTQGNSPMIAPMVILDSKWDNSTSPPELVLVQWLGLTP</sequence>
<feature type="domain" description="Tf2-1-like SH3-like" evidence="1">
    <location>
        <begin position="71"/>
        <end position="133"/>
    </location>
</feature>
<name>A0AAQ3MRP7_VIGMU</name>
<gene>
    <name evidence="2" type="ORF">V8G54_028580</name>
</gene>
<dbReference type="PANTHER" id="PTHR46148">
    <property type="entry name" value="CHROMO DOMAIN-CONTAINING PROTEIN"/>
    <property type="match status" value="1"/>
</dbReference>
<dbReference type="Proteomes" id="UP001374535">
    <property type="component" value="Chromosome 9"/>
</dbReference>
<dbReference type="InterPro" id="IPR056924">
    <property type="entry name" value="SH3_Tf2-1"/>
</dbReference>
<protein>
    <recommendedName>
        <fullName evidence="1">Tf2-1-like SH3-like domain-containing protein</fullName>
    </recommendedName>
</protein>
<keyword evidence="3" id="KW-1185">Reference proteome</keyword>
<dbReference type="EMBL" id="CP144692">
    <property type="protein sequence ID" value="WVY96429.1"/>
    <property type="molecule type" value="Genomic_DNA"/>
</dbReference>
<accession>A0AAQ3MRP7</accession>